<dbReference type="Gramene" id="KXG30653">
    <property type="protein sequence ID" value="KXG30653"/>
    <property type="gene ID" value="SORBI_3004G218400"/>
</dbReference>
<protein>
    <submittedName>
        <fullName evidence="2">Uncharacterized protein</fullName>
    </submittedName>
</protein>
<feature type="region of interest" description="Disordered" evidence="1">
    <location>
        <begin position="59"/>
        <end position="95"/>
    </location>
</feature>
<dbReference type="AlphaFoldDB" id="A0A194YQZ3"/>
<keyword evidence="3" id="KW-1185">Reference proteome</keyword>
<sequence length="173" mass="19407">MLFLLCIQFATCPLPRLFFKLSHMQNFLHRSFPPGRTTTMPVSTSGKLLLQPHPYSLLASPASRSNNNPSLTQPAAGPPPHSRQHPHNLATPSTTRYHNRTSLLPLVLSRPTRLQRRPNLNNNHAGECELWYTSVAINSGASVPQSVRAYSVLEQLYHVNDIPSPRNIVLQYI</sequence>
<organism evidence="2 3">
    <name type="scientific">Sorghum bicolor</name>
    <name type="common">Sorghum</name>
    <name type="synonym">Sorghum vulgare</name>
    <dbReference type="NCBI Taxonomy" id="4558"/>
    <lineage>
        <taxon>Eukaryota</taxon>
        <taxon>Viridiplantae</taxon>
        <taxon>Streptophyta</taxon>
        <taxon>Embryophyta</taxon>
        <taxon>Tracheophyta</taxon>
        <taxon>Spermatophyta</taxon>
        <taxon>Magnoliopsida</taxon>
        <taxon>Liliopsida</taxon>
        <taxon>Poales</taxon>
        <taxon>Poaceae</taxon>
        <taxon>PACMAD clade</taxon>
        <taxon>Panicoideae</taxon>
        <taxon>Andropogonodae</taxon>
        <taxon>Andropogoneae</taxon>
        <taxon>Sorghinae</taxon>
        <taxon>Sorghum</taxon>
    </lineage>
</organism>
<evidence type="ECO:0000256" key="1">
    <source>
        <dbReference type="SAM" id="MobiDB-lite"/>
    </source>
</evidence>
<reference evidence="2 3" key="1">
    <citation type="journal article" date="2009" name="Nature">
        <title>The Sorghum bicolor genome and the diversification of grasses.</title>
        <authorList>
            <person name="Paterson A.H."/>
            <person name="Bowers J.E."/>
            <person name="Bruggmann R."/>
            <person name="Dubchak I."/>
            <person name="Grimwood J."/>
            <person name="Gundlach H."/>
            <person name="Haberer G."/>
            <person name="Hellsten U."/>
            <person name="Mitros T."/>
            <person name="Poliakov A."/>
            <person name="Schmutz J."/>
            <person name="Spannagl M."/>
            <person name="Tang H."/>
            <person name="Wang X."/>
            <person name="Wicker T."/>
            <person name="Bharti A.K."/>
            <person name="Chapman J."/>
            <person name="Feltus F.A."/>
            <person name="Gowik U."/>
            <person name="Grigoriev I.V."/>
            <person name="Lyons E."/>
            <person name="Maher C.A."/>
            <person name="Martis M."/>
            <person name="Narechania A."/>
            <person name="Otillar R.P."/>
            <person name="Penning B.W."/>
            <person name="Salamov A.A."/>
            <person name="Wang Y."/>
            <person name="Zhang L."/>
            <person name="Carpita N.C."/>
            <person name="Freeling M."/>
            <person name="Gingle A.R."/>
            <person name="Hash C.T."/>
            <person name="Keller B."/>
            <person name="Klein P."/>
            <person name="Kresovich S."/>
            <person name="McCann M.C."/>
            <person name="Ming R."/>
            <person name="Peterson D.G."/>
            <person name="Mehboob-ur-Rahman"/>
            <person name="Ware D."/>
            <person name="Westhoff P."/>
            <person name="Mayer K.F."/>
            <person name="Messing J."/>
            <person name="Rokhsar D.S."/>
        </authorList>
    </citation>
    <scope>NUCLEOTIDE SEQUENCE [LARGE SCALE GENOMIC DNA]</scope>
    <source>
        <strain evidence="3">cv. BTx623</strain>
    </source>
</reference>
<gene>
    <name evidence="2" type="ORF">SORBI_3004G218400</name>
</gene>
<evidence type="ECO:0000313" key="2">
    <source>
        <dbReference type="EMBL" id="KXG30653.1"/>
    </source>
</evidence>
<dbReference type="Proteomes" id="UP000000768">
    <property type="component" value="Chromosome 4"/>
</dbReference>
<evidence type="ECO:0000313" key="3">
    <source>
        <dbReference type="Proteomes" id="UP000000768"/>
    </source>
</evidence>
<dbReference type="EMBL" id="CM000763">
    <property type="protein sequence ID" value="KXG30653.1"/>
    <property type="molecule type" value="Genomic_DNA"/>
</dbReference>
<dbReference type="InParanoid" id="A0A194YQZ3"/>
<accession>A0A194YQZ3</accession>
<proteinExistence type="predicted"/>
<name>A0A194YQZ3_SORBI</name>
<reference evidence="3" key="2">
    <citation type="journal article" date="2018" name="Plant J.">
        <title>The Sorghum bicolor reference genome: improved assembly, gene annotations, a transcriptome atlas, and signatures of genome organization.</title>
        <authorList>
            <person name="McCormick R.F."/>
            <person name="Truong S.K."/>
            <person name="Sreedasyam A."/>
            <person name="Jenkins J."/>
            <person name="Shu S."/>
            <person name="Sims D."/>
            <person name="Kennedy M."/>
            <person name="Amirebrahimi M."/>
            <person name="Weers B.D."/>
            <person name="McKinley B."/>
            <person name="Mattison A."/>
            <person name="Morishige D.T."/>
            <person name="Grimwood J."/>
            <person name="Schmutz J."/>
            <person name="Mullet J.E."/>
        </authorList>
    </citation>
    <scope>NUCLEOTIDE SEQUENCE [LARGE SCALE GENOMIC DNA]</scope>
    <source>
        <strain evidence="3">cv. BTx623</strain>
    </source>
</reference>
<feature type="compositionally biased region" description="Low complexity" evidence="1">
    <location>
        <begin position="59"/>
        <end position="71"/>
    </location>
</feature>